<dbReference type="AlphaFoldDB" id="X0X163"/>
<evidence type="ECO:0000313" key="1">
    <source>
        <dbReference type="EMBL" id="GAG18751.1"/>
    </source>
</evidence>
<reference evidence="1" key="1">
    <citation type="journal article" date="2014" name="Front. Microbiol.">
        <title>High frequency of phylogenetically diverse reductive dehalogenase-homologous genes in deep subseafloor sedimentary metagenomes.</title>
        <authorList>
            <person name="Kawai M."/>
            <person name="Futagami T."/>
            <person name="Toyoda A."/>
            <person name="Takaki Y."/>
            <person name="Nishi S."/>
            <person name="Hori S."/>
            <person name="Arai W."/>
            <person name="Tsubouchi T."/>
            <person name="Morono Y."/>
            <person name="Uchiyama I."/>
            <person name="Ito T."/>
            <person name="Fujiyama A."/>
            <person name="Inagaki F."/>
            <person name="Takami H."/>
        </authorList>
    </citation>
    <scope>NUCLEOTIDE SEQUENCE</scope>
    <source>
        <strain evidence="1">Expedition CK06-06</strain>
    </source>
</reference>
<accession>X0X163</accession>
<feature type="non-terminal residue" evidence="1">
    <location>
        <position position="106"/>
    </location>
</feature>
<comment type="caution">
    <text evidence="1">The sequence shown here is derived from an EMBL/GenBank/DDBJ whole genome shotgun (WGS) entry which is preliminary data.</text>
</comment>
<protein>
    <submittedName>
        <fullName evidence="1">Uncharacterized protein</fullName>
    </submittedName>
</protein>
<organism evidence="1">
    <name type="scientific">marine sediment metagenome</name>
    <dbReference type="NCBI Taxonomy" id="412755"/>
    <lineage>
        <taxon>unclassified sequences</taxon>
        <taxon>metagenomes</taxon>
        <taxon>ecological metagenomes</taxon>
    </lineage>
</organism>
<proteinExistence type="predicted"/>
<name>X0X163_9ZZZZ</name>
<sequence length="106" mass="12136">MKTKLIRKSMILGIIALLIGMGITQMVSGNELFFFSNYKSYNSESIIELRNIMLTGYWNPTGQMIAPFSNDTYLNPDGWKGANWEGLGYNIYSYFPTPYTYNGTFE</sequence>
<gene>
    <name evidence="1" type="ORF">S01H1_54627</name>
</gene>
<dbReference type="EMBL" id="BARS01035457">
    <property type="protein sequence ID" value="GAG18751.1"/>
    <property type="molecule type" value="Genomic_DNA"/>
</dbReference>